<evidence type="ECO:0000256" key="2">
    <source>
        <dbReference type="PIRSR" id="PIRSR006809-2"/>
    </source>
</evidence>
<feature type="domain" description="Hflx-type G" evidence="3">
    <location>
        <begin position="282"/>
        <end position="454"/>
    </location>
</feature>
<feature type="binding site" evidence="1">
    <location>
        <begin position="408"/>
        <end position="411"/>
    </location>
    <ligand>
        <name>GTP</name>
        <dbReference type="ChEBI" id="CHEBI:37565"/>
    </ligand>
</feature>
<dbReference type="Pfam" id="PF16360">
    <property type="entry name" value="GTP-bdg_M"/>
    <property type="match status" value="1"/>
</dbReference>
<feature type="binding site" evidence="1">
    <location>
        <begin position="432"/>
        <end position="434"/>
    </location>
    <ligand>
        <name>GTP</name>
        <dbReference type="ChEBI" id="CHEBI:37565"/>
    </ligand>
</feature>
<dbReference type="FunFam" id="3.40.50.300:FF:000886">
    <property type="entry name" value="Putative GTP-binding protein 6"/>
    <property type="match status" value="1"/>
</dbReference>
<dbReference type="PIRSF" id="PIRSF006809">
    <property type="entry name" value="GTP-binding_hflX_prd"/>
    <property type="match status" value="1"/>
</dbReference>
<evidence type="ECO:0000256" key="1">
    <source>
        <dbReference type="PIRSR" id="PIRSR006809-1"/>
    </source>
</evidence>
<feature type="binding site" evidence="1">
    <location>
        <begin position="337"/>
        <end position="340"/>
    </location>
    <ligand>
        <name>GTP</name>
        <dbReference type="ChEBI" id="CHEBI:37565"/>
    </ligand>
</feature>
<feature type="binding site" evidence="2">
    <location>
        <position position="316"/>
    </location>
    <ligand>
        <name>Mg(2+)</name>
        <dbReference type="ChEBI" id="CHEBI:18420"/>
    </ligand>
</feature>
<comment type="cofactor">
    <cofactor evidence="2">
        <name>Mg(2+)</name>
        <dbReference type="ChEBI" id="CHEBI:18420"/>
    </cofactor>
</comment>
<keyword evidence="2" id="KW-0460">Magnesium</keyword>
<protein>
    <recommendedName>
        <fullName evidence="3">Hflx-type G domain-containing protein</fullName>
    </recommendedName>
</protein>
<keyword evidence="2" id="KW-0479">Metal-binding</keyword>
<reference evidence="4" key="1">
    <citation type="submission" date="2014-05" db="EMBL/GenBank/DDBJ databases">
        <authorList>
            <person name="Chronopoulou M."/>
        </authorList>
    </citation>
    <scope>NUCLEOTIDE SEQUENCE</scope>
    <source>
        <tissue evidence="4">Whole organism</tissue>
    </source>
</reference>
<dbReference type="GO" id="GO:0005737">
    <property type="term" value="C:cytoplasm"/>
    <property type="evidence" value="ECO:0007669"/>
    <property type="project" value="TreeGrafter"/>
</dbReference>
<feature type="binding site" evidence="1">
    <location>
        <begin position="314"/>
        <end position="318"/>
    </location>
    <ligand>
        <name>GTP</name>
        <dbReference type="ChEBI" id="CHEBI:37565"/>
    </ligand>
</feature>
<dbReference type="InterPro" id="IPR042108">
    <property type="entry name" value="GTPase_HflX_N_sf"/>
</dbReference>
<dbReference type="InterPro" id="IPR032305">
    <property type="entry name" value="GTP-bd_M"/>
</dbReference>
<accession>A0A0K2T7J5</accession>
<organism evidence="4">
    <name type="scientific">Lepeophtheirus salmonis</name>
    <name type="common">Salmon louse</name>
    <name type="synonym">Caligus salmonis</name>
    <dbReference type="NCBI Taxonomy" id="72036"/>
    <lineage>
        <taxon>Eukaryota</taxon>
        <taxon>Metazoa</taxon>
        <taxon>Ecdysozoa</taxon>
        <taxon>Arthropoda</taxon>
        <taxon>Crustacea</taxon>
        <taxon>Multicrustacea</taxon>
        <taxon>Hexanauplia</taxon>
        <taxon>Copepoda</taxon>
        <taxon>Siphonostomatoida</taxon>
        <taxon>Caligidae</taxon>
        <taxon>Lepeophtheirus</taxon>
    </lineage>
</organism>
<dbReference type="InterPro" id="IPR027417">
    <property type="entry name" value="P-loop_NTPase"/>
</dbReference>
<dbReference type="InterPro" id="IPR030394">
    <property type="entry name" value="G_HFLX_dom"/>
</dbReference>
<evidence type="ECO:0000259" key="3">
    <source>
        <dbReference type="PROSITE" id="PS51705"/>
    </source>
</evidence>
<proteinExistence type="predicted"/>
<dbReference type="Gene3D" id="3.40.50.300">
    <property type="entry name" value="P-loop containing nucleotide triphosphate hydrolases"/>
    <property type="match status" value="1"/>
</dbReference>
<dbReference type="CDD" id="cd01878">
    <property type="entry name" value="HflX"/>
    <property type="match status" value="1"/>
</dbReference>
<dbReference type="SUPFAM" id="SSF52540">
    <property type="entry name" value="P-loop containing nucleoside triphosphate hydrolases"/>
    <property type="match status" value="1"/>
</dbReference>
<dbReference type="PANTHER" id="PTHR10229">
    <property type="entry name" value="GTP-BINDING PROTEIN HFLX"/>
    <property type="match status" value="1"/>
</dbReference>
<dbReference type="NCBIfam" id="TIGR03156">
    <property type="entry name" value="GTP_HflX"/>
    <property type="match status" value="1"/>
</dbReference>
<feature type="binding site" evidence="1">
    <location>
        <begin position="288"/>
        <end position="295"/>
    </location>
    <ligand>
        <name>GTP</name>
        <dbReference type="ChEBI" id="CHEBI:37565"/>
    </ligand>
</feature>
<dbReference type="OMA" id="IDVANKC"/>
<dbReference type="AlphaFoldDB" id="A0A0K2T7J5"/>
<dbReference type="InterPro" id="IPR006073">
    <property type="entry name" value="GTP-bd"/>
</dbReference>
<dbReference type="OrthoDB" id="10268034at2759"/>
<evidence type="ECO:0000313" key="4">
    <source>
        <dbReference type="EMBL" id="CDW21973.1"/>
    </source>
</evidence>
<dbReference type="GO" id="GO:0043022">
    <property type="term" value="F:ribosome binding"/>
    <property type="evidence" value="ECO:0007669"/>
    <property type="project" value="TreeGrafter"/>
</dbReference>
<dbReference type="InterPro" id="IPR016496">
    <property type="entry name" value="GTPase_HflX"/>
</dbReference>
<dbReference type="GO" id="GO:0005525">
    <property type="term" value="F:GTP binding"/>
    <property type="evidence" value="ECO:0007669"/>
    <property type="project" value="UniProtKB-KW"/>
</dbReference>
<sequence>MFCSSLIRICRAPRNIYFKGQVFGFHYKYAVHNFFKVNFSSTVNNEGFRDVLFDLNLYEDVESEAQKYKELLSRYCLYDISTTQNIFFVHPYLNTTDEEKVNDRKELEEESVQLLQTLKWEVPGRIALPVQSLSRKVVFQYNQIKQIRECILRDTSVKYAGIFINKDTLFYGHRIELQRELFDLNVFDRYSVVLQIFKQHAQTREAKLQVSLAEIPYVRHRLRGDHALELENKHSKSRQGESYFHHHMMELKKRENKIKKELCRLKEQRSYLRRSRFKLGLPSIAVVGYTNSGKTSLIKSLTGSDKLTPEDKFFATLDVTLHGGYLPQSHQKVLYIDTVGFISDIPVNLIASFASTLEDALHADLLIHVRDISHPDHERQNKIVEKTLQYIFKGTEKKALKNMIVVYNKVDKIEMNSLMEIISSNAEIFPVSATRYYGMQSLSTLIEKRTLEISGRQLYTFRVKNGGKEYQWIRVHFPITEEIADEKDFNYIFVKTMIKKSDFNKFRSHFVS</sequence>
<dbReference type="Gene3D" id="3.40.50.11060">
    <property type="entry name" value="GTPase HflX, N-terminal domain"/>
    <property type="match status" value="1"/>
</dbReference>
<dbReference type="PANTHER" id="PTHR10229:SF0">
    <property type="entry name" value="GTP-BINDING PROTEIN 6-RELATED"/>
    <property type="match status" value="1"/>
</dbReference>
<feature type="binding site" evidence="2">
    <location>
        <position position="295"/>
    </location>
    <ligand>
        <name>Mg(2+)</name>
        <dbReference type="ChEBI" id="CHEBI:18420"/>
    </ligand>
</feature>
<keyword evidence="1" id="KW-0342">GTP-binding</keyword>
<name>A0A0K2T7J5_LEPSM</name>
<dbReference type="PROSITE" id="PS51705">
    <property type="entry name" value="G_HFLX"/>
    <property type="match status" value="1"/>
</dbReference>
<keyword evidence="1" id="KW-0547">Nucleotide-binding</keyword>
<dbReference type="Pfam" id="PF01926">
    <property type="entry name" value="MMR_HSR1"/>
    <property type="match status" value="1"/>
</dbReference>
<dbReference type="EMBL" id="HACA01004612">
    <property type="protein sequence ID" value="CDW21973.1"/>
    <property type="molecule type" value="Transcribed_RNA"/>
</dbReference>
<dbReference type="GO" id="GO:0046872">
    <property type="term" value="F:metal ion binding"/>
    <property type="evidence" value="ECO:0007669"/>
    <property type="project" value="UniProtKB-KW"/>
</dbReference>